<accession>A0A024LQS5</accession>
<evidence type="ECO:0000256" key="2">
    <source>
        <dbReference type="ARBA" id="ARBA00009749"/>
    </source>
</evidence>
<dbReference type="SUPFAM" id="SSF161093">
    <property type="entry name" value="MgtE membrane domain-like"/>
    <property type="match status" value="1"/>
</dbReference>
<dbReference type="PANTHER" id="PTHR43773">
    <property type="entry name" value="MAGNESIUM TRANSPORTER MGTE"/>
    <property type="match status" value="1"/>
</dbReference>
<keyword evidence="9" id="KW-1003">Cell membrane</keyword>
<keyword evidence="8" id="KW-0129">CBS domain</keyword>
<dbReference type="Pfam" id="PF01769">
    <property type="entry name" value="MgtE"/>
    <property type="match status" value="1"/>
</dbReference>
<comment type="subunit">
    <text evidence="9">Homodimer.</text>
</comment>
<reference evidence="11" key="1">
    <citation type="submission" date="2013-11" db="EMBL/GenBank/DDBJ databases">
        <authorList>
            <person name="GENOMES U."/>
        </authorList>
    </citation>
    <scope>NUCLEOTIDE SEQUENCE</scope>
    <source>
        <strain evidence="11">MVT06</strain>
    </source>
</reference>
<dbReference type="CDD" id="cd04606">
    <property type="entry name" value="CBS_pair_Mg_transporter"/>
    <property type="match status" value="1"/>
</dbReference>
<organism evidence="11">
    <name type="scientific">Bartonella schoenbuchensis</name>
    <dbReference type="NCBI Taxonomy" id="165694"/>
    <lineage>
        <taxon>Bacteria</taxon>
        <taxon>Pseudomonadati</taxon>
        <taxon>Pseudomonadota</taxon>
        <taxon>Alphaproteobacteria</taxon>
        <taxon>Hyphomicrobiales</taxon>
        <taxon>Bartonellaceae</taxon>
        <taxon>Bartonella</taxon>
    </lineage>
</organism>
<dbReference type="Gene3D" id="3.10.580.10">
    <property type="entry name" value="CBS-domain"/>
    <property type="match status" value="1"/>
</dbReference>
<keyword evidence="6 9" id="KW-1133">Transmembrane helix</keyword>
<comment type="subcellular location">
    <subcellularLocation>
        <location evidence="9">Cell membrane</location>
        <topology evidence="9">Multi-pass membrane protein</topology>
    </subcellularLocation>
    <subcellularLocation>
        <location evidence="1">Membrane</location>
        <topology evidence="1">Multi-pass membrane protein</topology>
    </subcellularLocation>
</comment>
<evidence type="ECO:0000259" key="10">
    <source>
        <dbReference type="PROSITE" id="PS51371"/>
    </source>
</evidence>
<dbReference type="SUPFAM" id="SSF158791">
    <property type="entry name" value="MgtE N-terminal domain-like"/>
    <property type="match status" value="1"/>
</dbReference>
<evidence type="ECO:0000256" key="7">
    <source>
        <dbReference type="ARBA" id="ARBA00023136"/>
    </source>
</evidence>
<feature type="transmembrane region" description="Helical" evidence="9">
    <location>
        <begin position="440"/>
        <end position="469"/>
    </location>
</feature>
<comment type="similarity">
    <text evidence="2 9">Belongs to the SLC41A transporter family.</text>
</comment>
<evidence type="ECO:0000256" key="1">
    <source>
        <dbReference type="ARBA" id="ARBA00004141"/>
    </source>
</evidence>
<dbReference type="InterPro" id="IPR006667">
    <property type="entry name" value="SLC41_membr_dom"/>
</dbReference>
<dbReference type="InterPro" id="IPR046342">
    <property type="entry name" value="CBS_dom_sf"/>
</dbReference>
<evidence type="ECO:0000313" key="11">
    <source>
        <dbReference type="EMBL" id="CDP79755.1"/>
    </source>
</evidence>
<comment type="function">
    <text evidence="9">Acts as a magnesium transporter.</text>
</comment>
<keyword evidence="4 9" id="KW-0812">Transmembrane</keyword>
<dbReference type="InterPro" id="IPR006669">
    <property type="entry name" value="MgtE_transporter"/>
</dbReference>
<dbReference type="AlphaFoldDB" id="A0A024LQS5"/>
<dbReference type="GO" id="GO:0046872">
    <property type="term" value="F:metal ion binding"/>
    <property type="evidence" value="ECO:0007669"/>
    <property type="project" value="UniProtKB-KW"/>
</dbReference>
<dbReference type="NCBIfam" id="TIGR00400">
    <property type="entry name" value="mgtE"/>
    <property type="match status" value="1"/>
</dbReference>
<dbReference type="InterPro" id="IPR038076">
    <property type="entry name" value="MgtE_N_sf"/>
</dbReference>
<comment type="caution">
    <text evidence="9">Lacks conserved residue(s) required for the propagation of feature annotation.</text>
</comment>
<keyword evidence="3 9" id="KW-0813">Transport</keyword>
<evidence type="ECO:0000256" key="9">
    <source>
        <dbReference type="RuleBase" id="RU362011"/>
    </source>
</evidence>
<keyword evidence="5 9" id="KW-0460">Magnesium</keyword>
<dbReference type="GO" id="GO:0015095">
    <property type="term" value="F:magnesium ion transmembrane transporter activity"/>
    <property type="evidence" value="ECO:0007669"/>
    <property type="project" value="UniProtKB-UniRule"/>
</dbReference>
<gene>
    <name evidence="11" type="primary">mgtE</name>
    <name evidence="11" type="ORF">BN1046_00658</name>
</gene>
<feature type="transmembrane region" description="Helical" evidence="9">
    <location>
        <begin position="481"/>
        <end position="508"/>
    </location>
</feature>
<dbReference type="SUPFAM" id="SSF54631">
    <property type="entry name" value="CBS-domain pair"/>
    <property type="match status" value="1"/>
</dbReference>
<evidence type="ECO:0000256" key="8">
    <source>
        <dbReference type="PROSITE-ProRule" id="PRU00703"/>
    </source>
</evidence>
<dbReference type="InterPro" id="IPR000644">
    <property type="entry name" value="CBS_dom"/>
</dbReference>
<dbReference type="PROSITE" id="PS51371">
    <property type="entry name" value="CBS"/>
    <property type="match status" value="1"/>
</dbReference>
<dbReference type="EMBL" id="HG977196">
    <property type="protein sequence ID" value="CDP79755.1"/>
    <property type="molecule type" value="Genomic_DNA"/>
</dbReference>
<dbReference type="Gene3D" id="1.10.357.20">
    <property type="entry name" value="SLC41 divalent cation transporters, integral membrane domain"/>
    <property type="match status" value="1"/>
</dbReference>
<dbReference type="InterPro" id="IPR036739">
    <property type="entry name" value="SLC41_membr_dom_sf"/>
</dbReference>
<reference evidence="11" key="2">
    <citation type="submission" date="2014-05" db="EMBL/GenBank/DDBJ databases">
        <title>Genome sequencing of Bartonella spp. isolated from human blood.</title>
        <authorList>
            <person name="Raoult D."/>
        </authorList>
    </citation>
    <scope>NUCLEOTIDE SEQUENCE</scope>
    <source>
        <strain evidence="11">MVT06</strain>
    </source>
</reference>
<dbReference type="SMART" id="SM00116">
    <property type="entry name" value="CBS"/>
    <property type="match status" value="1"/>
</dbReference>
<dbReference type="Gene3D" id="1.25.60.10">
    <property type="entry name" value="MgtE N-terminal domain-like"/>
    <property type="match status" value="1"/>
</dbReference>
<dbReference type="SMART" id="SM00924">
    <property type="entry name" value="MgtE_N"/>
    <property type="match status" value="1"/>
</dbReference>
<dbReference type="Pfam" id="PF03448">
    <property type="entry name" value="MgtE_N"/>
    <property type="match status" value="1"/>
</dbReference>
<proteinExistence type="inferred from homology"/>
<name>A0A024LQS5_9HYPH</name>
<sequence>MKLFIDCDLSLTLFKIFTISKTIQRDVSKFSITLIDPIHIPESYNFGRRFTMTEIKTTFDFKNLSPETLAEELKNRHFADSIDIINDLDIMERVTVFSLLPLDYAIELFDKPELEQPAAILELLPTNRSVEILEGMSADAAADVFQEMDRKTRTRLYALLKPLTRTELKKLTSYPNHTAGALMTTEFIAIPADWTVKKTLDHIRDVERTRETVYTSYVIDPKTGVLLKAVSLRNLILASPDDQILNVSTHDTPITISPFTDHEDIARLFQRHDLLSVPVVDDSNHVIGIVTVDDVLDTMVDEMSEDAYKFGGMEALDKPYMQINFLGMMKKRGGWLALLFLGEMLTASAMQYFEAEIEKVITLTLFIPLIMSSGGNSGSQATSLILRALALRELTLKDWWRVILREIPAGMSLGLLLGIIGIMRIVIWQQLGIYNYGEHWIFIAITVGATLVGIVTFGSLSGSMLPFILKRLKFDPASASAPLVATLVDVTGIVIYFSVASLILSGILL</sequence>
<feature type="domain" description="CBS" evidence="10">
    <location>
        <begin position="247"/>
        <end position="305"/>
    </location>
</feature>
<evidence type="ECO:0000256" key="3">
    <source>
        <dbReference type="ARBA" id="ARBA00022448"/>
    </source>
</evidence>
<dbReference type="Pfam" id="PF00571">
    <property type="entry name" value="CBS"/>
    <property type="match status" value="1"/>
</dbReference>
<dbReference type="GO" id="GO:0005886">
    <property type="term" value="C:plasma membrane"/>
    <property type="evidence" value="ECO:0007669"/>
    <property type="project" value="UniProtKB-SubCell"/>
</dbReference>
<evidence type="ECO:0000256" key="5">
    <source>
        <dbReference type="ARBA" id="ARBA00022842"/>
    </source>
</evidence>
<evidence type="ECO:0000256" key="6">
    <source>
        <dbReference type="ARBA" id="ARBA00022989"/>
    </source>
</evidence>
<keyword evidence="9" id="KW-0479">Metal-binding</keyword>
<dbReference type="InterPro" id="IPR006668">
    <property type="entry name" value="Mg_transptr_MgtE_intracell_dom"/>
</dbReference>
<evidence type="ECO:0000256" key="4">
    <source>
        <dbReference type="ARBA" id="ARBA00022692"/>
    </source>
</evidence>
<dbReference type="PANTHER" id="PTHR43773:SF1">
    <property type="entry name" value="MAGNESIUM TRANSPORTER MGTE"/>
    <property type="match status" value="1"/>
</dbReference>
<feature type="transmembrane region" description="Helical" evidence="9">
    <location>
        <begin position="407"/>
        <end position="428"/>
    </location>
</feature>
<keyword evidence="7 9" id="KW-0472">Membrane</keyword>
<protein>
    <recommendedName>
        <fullName evidence="9">Magnesium transporter MgtE</fullName>
    </recommendedName>
</protein>